<comment type="caution">
    <text evidence="1">The sequence shown here is derived from an EMBL/GenBank/DDBJ whole genome shotgun (WGS) entry which is preliminary data.</text>
</comment>
<dbReference type="EMBL" id="JAPWTJ010000525">
    <property type="protein sequence ID" value="KAJ8977622.1"/>
    <property type="molecule type" value="Genomic_DNA"/>
</dbReference>
<accession>A0ABQ9JIA6</accession>
<reference evidence="1" key="1">
    <citation type="journal article" date="2023" name="Insect Mol. Biol.">
        <title>Genome sequencing provides insights into the evolution of gene families encoding plant cell wall-degrading enzymes in longhorned beetles.</title>
        <authorList>
            <person name="Shin N.R."/>
            <person name="Okamura Y."/>
            <person name="Kirsch R."/>
            <person name="Pauchet Y."/>
        </authorList>
    </citation>
    <scope>NUCLEOTIDE SEQUENCE</scope>
    <source>
        <strain evidence="1">MMC_N1</strain>
    </source>
</reference>
<dbReference type="Proteomes" id="UP001162164">
    <property type="component" value="Unassembled WGS sequence"/>
</dbReference>
<name>A0ABQ9JIA6_9CUCU</name>
<keyword evidence="2" id="KW-1185">Reference proteome</keyword>
<evidence type="ECO:0000313" key="2">
    <source>
        <dbReference type="Proteomes" id="UP001162164"/>
    </source>
</evidence>
<organism evidence="1 2">
    <name type="scientific">Molorchus minor</name>
    <dbReference type="NCBI Taxonomy" id="1323400"/>
    <lineage>
        <taxon>Eukaryota</taxon>
        <taxon>Metazoa</taxon>
        <taxon>Ecdysozoa</taxon>
        <taxon>Arthropoda</taxon>
        <taxon>Hexapoda</taxon>
        <taxon>Insecta</taxon>
        <taxon>Pterygota</taxon>
        <taxon>Neoptera</taxon>
        <taxon>Endopterygota</taxon>
        <taxon>Coleoptera</taxon>
        <taxon>Polyphaga</taxon>
        <taxon>Cucujiformia</taxon>
        <taxon>Chrysomeloidea</taxon>
        <taxon>Cerambycidae</taxon>
        <taxon>Lamiinae</taxon>
        <taxon>Monochamini</taxon>
        <taxon>Molorchus</taxon>
    </lineage>
</organism>
<proteinExistence type="predicted"/>
<protein>
    <submittedName>
        <fullName evidence="1">Uncharacterized protein</fullName>
    </submittedName>
</protein>
<sequence>MFAASGDVYKAIHSYTSWTEGGPKNTRYNRIINRVIKESKKMSIFSILLTIDANLHMGPFFPKFVRNLGIKNRLDKYM</sequence>
<evidence type="ECO:0000313" key="1">
    <source>
        <dbReference type="EMBL" id="KAJ8977622.1"/>
    </source>
</evidence>
<gene>
    <name evidence="1" type="ORF">NQ317_010243</name>
</gene>